<sequence length="269" mass="30334">MVFAHLVHSQMDAVLEFLCNLPGPTGKPALEFVMIEWTGRQHMFYGQYEGKVREEVESICGRTDGQTTHHPISSPELRSSAIALCKLLQHGVATHDLRLQDITVRGDQVFSPSEGIRTRSKAARGQVPERWTVIPLPIKIYKLLVNELSVIMESSASRRASAGTGEELESFEEEDEVEDEEEVDDDDDVTGQTLSELFGVGIGCRYDDELYDEEEEDPDAVKDPLYQVDIQVYLTEFLQHFARLPCYSAFRQHLNDGEKRVLQSVGITS</sequence>
<dbReference type="Proteomes" id="UP000694388">
    <property type="component" value="Unplaced"/>
</dbReference>
<dbReference type="InterPro" id="IPR016024">
    <property type="entry name" value="ARM-type_fold"/>
</dbReference>
<dbReference type="GO" id="GO:0006606">
    <property type="term" value="P:protein import into nucleus"/>
    <property type="evidence" value="ECO:0007669"/>
    <property type="project" value="TreeGrafter"/>
</dbReference>
<accession>A0A8C4WYS6</accession>
<dbReference type="GO" id="GO:0005829">
    <property type="term" value="C:cytosol"/>
    <property type="evidence" value="ECO:0007669"/>
    <property type="project" value="TreeGrafter"/>
</dbReference>
<dbReference type="PANTHER" id="PTHR10997:SF9">
    <property type="entry name" value="IMPORTIN-9"/>
    <property type="match status" value="1"/>
</dbReference>
<proteinExistence type="predicted"/>
<dbReference type="GeneTree" id="ENSGT00390000008224"/>
<dbReference type="PANTHER" id="PTHR10997">
    <property type="entry name" value="IMPORTIN-7, 8, 11"/>
    <property type="match status" value="1"/>
</dbReference>
<feature type="region of interest" description="Disordered" evidence="1">
    <location>
        <begin position="155"/>
        <end position="188"/>
    </location>
</feature>
<protein>
    <submittedName>
        <fullName evidence="2">Uncharacterized protein</fullName>
    </submittedName>
</protein>
<evidence type="ECO:0000313" key="3">
    <source>
        <dbReference type="Proteomes" id="UP000694388"/>
    </source>
</evidence>
<feature type="compositionally biased region" description="Acidic residues" evidence="1">
    <location>
        <begin position="166"/>
        <end position="188"/>
    </location>
</feature>
<reference evidence="2" key="1">
    <citation type="submission" date="2025-08" db="UniProtKB">
        <authorList>
            <consortium name="Ensembl"/>
        </authorList>
    </citation>
    <scope>IDENTIFICATION</scope>
</reference>
<dbReference type="SUPFAM" id="SSF48371">
    <property type="entry name" value="ARM repeat"/>
    <property type="match status" value="1"/>
</dbReference>
<keyword evidence="3" id="KW-1185">Reference proteome</keyword>
<organism evidence="2 3">
    <name type="scientific">Eptatretus burgeri</name>
    <name type="common">Inshore hagfish</name>
    <dbReference type="NCBI Taxonomy" id="7764"/>
    <lineage>
        <taxon>Eukaryota</taxon>
        <taxon>Metazoa</taxon>
        <taxon>Chordata</taxon>
        <taxon>Craniata</taxon>
        <taxon>Vertebrata</taxon>
        <taxon>Cyclostomata</taxon>
        <taxon>Myxini</taxon>
        <taxon>Myxiniformes</taxon>
        <taxon>Myxinidae</taxon>
        <taxon>Eptatretinae</taxon>
        <taxon>Eptatretus</taxon>
    </lineage>
</organism>
<dbReference type="GO" id="GO:0005635">
    <property type="term" value="C:nuclear envelope"/>
    <property type="evidence" value="ECO:0007669"/>
    <property type="project" value="TreeGrafter"/>
</dbReference>
<dbReference type="AlphaFoldDB" id="A0A8C4WYS6"/>
<evidence type="ECO:0000256" key="1">
    <source>
        <dbReference type="SAM" id="MobiDB-lite"/>
    </source>
</evidence>
<dbReference type="Ensembl" id="ENSEBUT00000020754.1">
    <property type="protein sequence ID" value="ENSEBUP00000020178.1"/>
    <property type="gene ID" value="ENSEBUG00000012486.1"/>
</dbReference>
<name>A0A8C4WYS6_EPTBU</name>
<reference evidence="2" key="2">
    <citation type="submission" date="2025-09" db="UniProtKB">
        <authorList>
            <consortium name="Ensembl"/>
        </authorList>
    </citation>
    <scope>IDENTIFICATION</scope>
</reference>
<evidence type="ECO:0000313" key="2">
    <source>
        <dbReference type="Ensembl" id="ENSEBUP00000020178.1"/>
    </source>
</evidence>